<dbReference type="PANTHER" id="PTHR42834">
    <property type="entry name" value="ENDONUCLEASE/EXONUCLEASE/PHOSPHATASE FAMILY PROTEIN (AFU_ORTHOLOGUE AFUA_3G09210)"/>
    <property type="match status" value="1"/>
</dbReference>
<keyword evidence="2" id="KW-0540">Nuclease</keyword>
<dbReference type="AlphaFoldDB" id="A0A520N2M2"/>
<dbReference type="GO" id="GO:0004527">
    <property type="term" value="F:exonuclease activity"/>
    <property type="evidence" value="ECO:0007669"/>
    <property type="project" value="UniProtKB-KW"/>
</dbReference>
<accession>A0A520N2M2</accession>
<dbReference type="InterPro" id="IPR005135">
    <property type="entry name" value="Endo/exonuclease/phosphatase"/>
</dbReference>
<dbReference type="PANTHER" id="PTHR42834:SF1">
    <property type="entry name" value="ENDONUCLEASE_EXONUCLEASE_PHOSPHATASE FAMILY PROTEIN (AFU_ORTHOLOGUE AFUA_3G09210)"/>
    <property type="match status" value="1"/>
</dbReference>
<keyword evidence="2" id="KW-0255">Endonuclease</keyword>
<gene>
    <name evidence="2" type="ORF">EVA93_02535</name>
</gene>
<feature type="domain" description="Endonuclease/exonuclease/phosphatase" evidence="1">
    <location>
        <begin position="79"/>
        <end position="327"/>
    </location>
</feature>
<dbReference type="Pfam" id="PF19580">
    <property type="entry name" value="Exo_endo_phos_3"/>
    <property type="match status" value="1"/>
</dbReference>
<dbReference type="EMBL" id="SHBF01000011">
    <property type="protein sequence ID" value="RZO27732.1"/>
    <property type="molecule type" value="Genomic_DNA"/>
</dbReference>
<sequence>MIKKIFQSLIILFLFVPSLISDEFSVMTLNVDNLFDTKDDKNKDDKAYLPIELKQSEAHKKSCNRIRVNSWKNECLYLDWNEETKNAKLRNIANSIISYGKNGPDIIALQEVENNNILSQLLDLLKPYGYIDSVLIEGEDYRGIDTALITKFNIIDSKLHYIKFSGEFEGKDTRPILDATLEVNGEELKIYNVHFPSGFHDVSMRIDSLDVLSRLLKSHNYPTIALGDFNVNTKEDSKLNIYKSQEIYWSVAHIYACDDCRGSYYYNYDKTWEFLDTIFLSKDRGISYIEDSIEIYRTKSNSYNDSGKPINFNPAKKNGISDHLPMVAKFEIIN</sequence>
<organism evidence="2 3">
    <name type="scientific">SAR86 cluster bacterium</name>
    <dbReference type="NCBI Taxonomy" id="2030880"/>
    <lineage>
        <taxon>Bacteria</taxon>
        <taxon>Pseudomonadati</taxon>
        <taxon>Pseudomonadota</taxon>
        <taxon>Gammaproteobacteria</taxon>
        <taxon>SAR86 cluster</taxon>
    </lineage>
</organism>
<dbReference type="Gene3D" id="3.60.10.10">
    <property type="entry name" value="Endonuclease/exonuclease/phosphatase"/>
    <property type="match status" value="1"/>
</dbReference>
<proteinExistence type="predicted"/>
<dbReference type="SUPFAM" id="SSF56219">
    <property type="entry name" value="DNase I-like"/>
    <property type="match status" value="1"/>
</dbReference>
<name>A0A520N2M2_9GAMM</name>
<evidence type="ECO:0000313" key="3">
    <source>
        <dbReference type="Proteomes" id="UP000318710"/>
    </source>
</evidence>
<comment type="caution">
    <text evidence="2">The sequence shown here is derived from an EMBL/GenBank/DDBJ whole genome shotgun (WGS) entry which is preliminary data.</text>
</comment>
<dbReference type="InterPro" id="IPR036691">
    <property type="entry name" value="Endo/exonu/phosph_ase_sf"/>
</dbReference>
<evidence type="ECO:0000259" key="1">
    <source>
        <dbReference type="Pfam" id="PF19580"/>
    </source>
</evidence>
<dbReference type="GO" id="GO:0004519">
    <property type="term" value="F:endonuclease activity"/>
    <property type="evidence" value="ECO:0007669"/>
    <property type="project" value="UniProtKB-KW"/>
</dbReference>
<evidence type="ECO:0000313" key="2">
    <source>
        <dbReference type="EMBL" id="RZO27732.1"/>
    </source>
</evidence>
<reference evidence="2 3" key="1">
    <citation type="submission" date="2019-02" db="EMBL/GenBank/DDBJ databases">
        <title>Prokaryotic population dynamics and viral predation in marine succession experiment using metagenomics: the confinement effect.</title>
        <authorList>
            <person name="Haro-Moreno J.M."/>
            <person name="Rodriguez-Valera F."/>
            <person name="Lopez-Perez M."/>
        </authorList>
    </citation>
    <scope>NUCLEOTIDE SEQUENCE [LARGE SCALE GENOMIC DNA]</scope>
    <source>
        <strain evidence="2">MED-G160</strain>
    </source>
</reference>
<keyword evidence="2" id="KW-0269">Exonuclease</keyword>
<protein>
    <submittedName>
        <fullName evidence="2">Endonuclease/exonuclease/phosphatase family protein</fullName>
    </submittedName>
</protein>
<keyword evidence="2" id="KW-0378">Hydrolase</keyword>
<dbReference type="Proteomes" id="UP000318710">
    <property type="component" value="Unassembled WGS sequence"/>
</dbReference>